<keyword evidence="2 7" id="KW-0812">Transmembrane</keyword>
<feature type="site" description="Important for catalytic activity" evidence="7">
    <location>
        <position position="337"/>
    </location>
</feature>
<feature type="compositionally biased region" description="Basic and acidic residues" evidence="8">
    <location>
        <begin position="10"/>
        <end position="40"/>
    </location>
</feature>
<comment type="caution">
    <text evidence="9">The sequence shown here is derived from an EMBL/GenBank/DDBJ whole genome shotgun (WGS) entry which is preliminary data.</text>
</comment>
<evidence type="ECO:0000256" key="1">
    <source>
        <dbReference type="ARBA" id="ARBA00022475"/>
    </source>
</evidence>
<feature type="region of interest" description="Disordered" evidence="8">
    <location>
        <begin position="1"/>
        <end position="87"/>
    </location>
</feature>
<accession>A0A2A9DY59</accession>
<keyword evidence="6 7" id="KW-0961">Cell wall biogenesis/degradation</keyword>
<keyword evidence="3 7" id="KW-1133">Transmembrane helix</keyword>
<dbReference type="EMBL" id="PDJE01000001">
    <property type="protein sequence ID" value="PFG31306.1"/>
    <property type="molecule type" value="Genomic_DNA"/>
</dbReference>
<sequence>MPTEPTPGEDPLRHLFDEHADEPSESRPLSRRERRMRENASSDAADDAPAADGDTATTDSAHGAPRDDAGESAPSEPVTSSFDLLVSQTVAEDRAARRRRRGQASSEKPKKRSSVILWTVLPLIVIAAIVASGFYVWNTFEPQIRSVMGWQEPIDYEGDGTGETLVVIAEGDTGSDIAATLAESGVTKTSKAFYQLLLTQEPEPTFQPGTYSLKKKMSAQAALSALLDPDNKVERTALIREGITGETILQRLSEATEIPLDELREAASDPTAFGIPETAPSIEGWLFPAVYQFEPDMSAHDVIQTLVDRMFQALDEANVAPENRETVLTTASIIQREARQEDDFYKVSRVIQNRLDKGMKLQMDSTAQYGVDTGSDSVWSSKEALESDSPWNTYKHEGLPIGPIASPGDLAIDAAVNPAAGDWLYFVTVNLKTGETVFSTTNAEHEKAVEKLRAWCAENPGNGC</sequence>
<feature type="transmembrane region" description="Helical" evidence="7">
    <location>
        <begin position="115"/>
        <end position="137"/>
    </location>
</feature>
<dbReference type="InterPro" id="IPR003770">
    <property type="entry name" value="MLTG-like"/>
</dbReference>
<evidence type="ECO:0000256" key="5">
    <source>
        <dbReference type="ARBA" id="ARBA00023239"/>
    </source>
</evidence>
<keyword evidence="10" id="KW-1185">Reference proteome</keyword>
<evidence type="ECO:0000313" key="10">
    <source>
        <dbReference type="Proteomes" id="UP000221369"/>
    </source>
</evidence>
<evidence type="ECO:0000256" key="4">
    <source>
        <dbReference type="ARBA" id="ARBA00023136"/>
    </source>
</evidence>
<protein>
    <recommendedName>
        <fullName evidence="7">Endolytic murein transglycosylase</fullName>
        <ecNumber evidence="7">4.2.2.29</ecNumber>
    </recommendedName>
    <alternativeName>
        <fullName evidence="7">Peptidoglycan lytic transglycosylase</fullName>
    </alternativeName>
    <alternativeName>
        <fullName evidence="7">Peptidoglycan polymerization terminase</fullName>
    </alternativeName>
</protein>
<comment type="similarity">
    <text evidence="7">Belongs to the transglycosylase MltG family.</text>
</comment>
<dbReference type="AlphaFoldDB" id="A0A2A9DY59"/>
<feature type="compositionally biased region" description="Polar residues" evidence="8">
    <location>
        <begin position="77"/>
        <end position="87"/>
    </location>
</feature>
<reference evidence="9 10" key="1">
    <citation type="submission" date="2017-10" db="EMBL/GenBank/DDBJ databases">
        <title>Sequencing the genomes of 1000 actinobacteria strains.</title>
        <authorList>
            <person name="Klenk H.-P."/>
        </authorList>
    </citation>
    <scope>NUCLEOTIDE SEQUENCE [LARGE SCALE GENOMIC DNA]</scope>
    <source>
        <strain evidence="9 10">DSM 21798</strain>
    </source>
</reference>
<dbReference type="PANTHER" id="PTHR30518">
    <property type="entry name" value="ENDOLYTIC MUREIN TRANSGLYCOSYLASE"/>
    <property type="match status" value="1"/>
</dbReference>
<dbReference type="Proteomes" id="UP000221369">
    <property type="component" value="Unassembled WGS sequence"/>
</dbReference>
<dbReference type="PANTHER" id="PTHR30518:SF2">
    <property type="entry name" value="ENDOLYTIC MUREIN TRANSGLYCOSYLASE"/>
    <property type="match status" value="1"/>
</dbReference>
<keyword evidence="4 7" id="KW-0472">Membrane</keyword>
<organism evidence="9 10">
    <name type="scientific">Paramicrobacterium agarici</name>
    <dbReference type="NCBI Taxonomy" id="630514"/>
    <lineage>
        <taxon>Bacteria</taxon>
        <taxon>Bacillati</taxon>
        <taxon>Actinomycetota</taxon>
        <taxon>Actinomycetes</taxon>
        <taxon>Micrococcales</taxon>
        <taxon>Microbacteriaceae</taxon>
        <taxon>Paramicrobacterium</taxon>
    </lineage>
</organism>
<dbReference type="CDD" id="cd08010">
    <property type="entry name" value="MltG_like"/>
    <property type="match status" value="1"/>
</dbReference>
<dbReference type="Pfam" id="PF02618">
    <property type="entry name" value="YceG"/>
    <property type="match status" value="1"/>
</dbReference>
<dbReference type="Gene3D" id="3.30.1490.480">
    <property type="entry name" value="Endolytic murein transglycosylase"/>
    <property type="match status" value="1"/>
</dbReference>
<keyword evidence="5 7" id="KW-0456">Lyase</keyword>
<feature type="compositionally biased region" description="Low complexity" evidence="8">
    <location>
        <begin position="41"/>
        <end position="61"/>
    </location>
</feature>
<comment type="catalytic activity">
    <reaction evidence="7">
        <text>a peptidoglycan chain = a peptidoglycan chain with N-acetyl-1,6-anhydromuramyl-[peptide] at the reducing end + a peptidoglycan chain with N-acetylglucosamine at the non-reducing end.</text>
        <dbReference type="EC" id="4.2.2.29"/>
    </reaction>
</comment>
<evidence type="ECO:0000256" key="6">
    <source>
        <dbReference type="ARBA" id="ARBA00023316"/>
    </source>
</evidence>
<dbReference type="GO" id="GO:0071555">
    <property type="term" value="P:cell wall organization"/>
    <property type="evidence" value="ECO:0007669"/>
    <property type="project" value="UniProtKB-KW"/>
</dbReference>
<proteinExistence type="inferred from homology"/>
<dbReference type="Gene3D" id="3.30.160.60">
    <property type="entry name" value="Classic Zinc Finger"/>
    <property type="match status" value="1"/>
</dbReference>
<evidence type="ECO:0000256" key="2">
    <source>
        <dbReference type="ARBA" id="ARBA00022692"/>
    </source>
</evidence>
<dbReference type="RefSeq" id="WP_245836293.1">
    <property type="nucleotide sequence ID" value="NZ_PDJE01000001.1"/>
</dbReference>
<dbReference type="HAMAP" id="MF_02065">
    <property type="entry name" value="MltG"/>
    <property type="match status" value="1"/>
</dbReference>
<evidence type="ECO:0000313" key="9">
    <source>
        <dbReference type="EMBL" id="PFG31306.1"/>
    </source>
</evidence>
<keyword evidence="1 7" id="KW-1003">Cell membrane</keyword>
<dbReference type="GO" id="GO:0009252">
    <property type="term" value="P:peptidoglycan biosynthetic process"/>
    <property type="evidence" value="ECO:0007669"/>
    <property type="project" value="UniProtKB-UniRule"/>
</dbReference>
<gene>
    <name evidence="7" type="primary">mltG</name>
    <name evidence="9" type="ORF">ATJ78_2271</name>
</gene>
<dbReference type="GO" id="GO:0005886">
    <property type="term" value="C:plasma membrane"/>
    <property type="evidence" value="ECO:0007669"/>
    <property type="project" value="UniProtKB-SubCell"/>
</dbReference>
<evidence type="ECO:0000256" key="7">
    <source>
        <dbReference type="HAMAP-Rule" id="MF_02065"/>
    </source>
</evidence>
<dbReference type="GO" id="GO:0008932">
    <property type="term" value="F:lytic endotransglycosylase activity"/>
    <property type="evidence" value="ECO:0007669"/>
    <property type="project" value="UniProtKB-UniRule"/>
</dbReference>
<comment type="subcellular location">
    <subcellularLocation>
        <location evidence="7">Cell membrane</location>
        <topology evidence="7">Single-pass membrane protein</topology>
    </subcellularLocation>
</comment>
<dbReference type="NCBIfam" id="TIGR00247">
    <property type="entry name" value="endolytic transglycosylase MltG"/>
    <property type="match status" value="1"/>
</dbReference>
<dbReference type="EC" id="4.2.2.29" evidence="7"/>
<name>A0A2A9DY59_9MICO</name>
<comment type="function">
    <text evidence="7">Functions as a peptidoglycan terminase that cleaves nascent peptidoglycan strands endolytically to terminate their elongation.</text>
</comment>
<evidence type="ECO:0000256" key="8">
    <source>
        <dbReference type="SAM" id="MobiDB-lite"/>
    </source>
</evidence>
<evidence type="ECO:0000256" key="3">
    <source>
        <dbReference type="ARBA" id="ARBA00022989"/>
    </source>
</evidence>